<dbReference type="EMBL" id="KV441561">
    <property type="protein sequence ID" value="OAF99842.1"/>
    <property type="molecule type" value="Genomic_DNA"/>
</dbReference>
<sequence length="181" mass="19645">MAGWPHESSLNNGETSGEHASKQRQNELKKSPNIPNGLDEGIPAILGTKEDVPVTGAGEIYLKSSFLSAAGSQGSQEIHLQEPSLTYARSPFSSLDRSQTAAMAVTEVIVLSPRSTTKNTPYVRWMHRIARRWRVSTTLAATFQGRQHFRKIPGGEQYGLQSPPRTSSDGSSDPAPKSSAR</sequence>
<proteinExistence type="predicted"/>
<evidence type="ECO:0000256" key="1">
    <source>
        <dbReference type="SAM" id="MobiDB-lite"/>
    </source>
</evidence>
<feature type="region of interest" description="Disordered" evidence="1">
    <location>
        <begin position="1"/>
        <end position="42"/>
    </location>
</feature>
<dbReference type="Proteomes" id="UP000077069">
    <property type="component" value="Unassembled WGS sequence"/>
</dbReference>
<evidence type="ECO:0000313" key="2">
    <source>
        <dbReference type="EMBL" id="OAF99842.1"/>
    </source>
</evidence>
<dbReference type="InParanoid" id="A0A177BWR6"/>
<dbReference type="RefSeq" id="XP_018030208.1">
    <property type="nucleotide sequence ID" value="XM_018183428.1"/>
</dbReference>
<feature type="compositionally biased region" description="Polar residues" evidence="1">
    <location>
        <begin position="159"/>
        <end position="171"/>
    </location>
</feature>
<organism evidence="2 3">
    <name type="scientific">Paraphaeosphaeria sporulosa</name>
    <dbReference type="NCBI Taxonomy" id="1460663"/>
    <lineage>
        <taxon>Eukaryota</taxon>
        <taxon>Fungi</taxon>
        <taxon>Dikarya</taxon>
        <taxon>Ascomycota</taxon>
        <taxon>Pezizomycotina</taxon>
        <taxon>Dothideomycetes</taxon>
        <taxon>Pleosporomycetidae</taxon>
        <taxon>Pleosporales</taxon>
        <taxon>Massarineae</taxon>
        <taxon>Didymosphaeriaceae</taxon>
        <taxon>Paraphaeosphaeria</taxon>
    </lineage>
</organism>
<name>A0A177BWR6_9PLEO</name>
<dbReference type="GeneID" id="28766914"/>
<dbReference type="AlphaFoldDB" id="A0A177BWR6"/>
<feature type="region of interest" description="Disordered" evidence="1">
    <location>
        <begin position="150"/>
        <end position="181"/>
    </location>
</feature>
<gene>
    <name evidence="2" type="ORF">CC84DRAFT_1222843</name>
</gene>
<feature type="compositionally biased region" description="Basic and acidic residues" evidence="1">
    <location>
        <begin position="16"/>
        <end position="30"/>
    </location>
</feature>
<protein>
    <submittedName>
        <fullName evidence="2">Uncharacterized protein</fullName>
    </submittedName>
</protein>
<reference evidence="2 3" key="1">
    <citation type="submission" date="2016-05" db="EMBL/GenBank/DDBJ databases">
        <title>Comparative analysis of secretome profiles of manganese(II)-oxidizing ascomycete fungi.</title>
        <authorList>
            <consortium name="DOE Joint Genome Institute"/>
            <person name="Zeiner C.A."/>
            <person name="Purvine S.O."/>
            <person name="Zink E.M."/>
            <person name="Wu S."/>
            <person name="Pasa-Tolic L."/>
            <person name="Chaput D.L."/>
            <person name="Haridas S."/>
            <person name="Grigoriev I.V."/>
            <person name="Santelli C.M."/>
            <person name="Hansel C.M."/>
        </authorList>
    </citation>
    <scope>NUCLEOTIDE SEQUENCE [LARGE SCALE GENOMIC DNA]</scope>
    <source>
        <strain evidence="2 3">AP3s5-JAC2a</strain>
    </source>
</reference>
<accession>A0A177BWR6</accession>
<keyword evidence="3" id="KW-1185">Reference proteome</keyword>
<evidence type="ECO:0000313" key="3">
    <source>
        <dbReference type="Proteomes" id="UP000077069"/>
    </source>
</evidence>